<reference evidence="16 17" key="1">
    <citation type="submission" date="2017-01" db="EMBL/GenBank/DDBJ databases">
        <authorList>
            <person name="Mah S.A."/>
            <person name="Swanson W.J."/>
            <person name="Moy G.W."/>
            <person name="Vacquier V.D."/>
        </authorList>
    </citation>
    <scope>NUCLEOTIDE SEQUENCE [LARGE SCALE GENOMIC DNA]</scope>
    <source>
        <strain evidence="16 17">DSM 7027</strain>
    </source>
</reference>
<dbReference type="InterPro" id="IPR035965">
    <property type="entry name" value="PAS-like_dom_sf"/>
</dbReference>
<dbReference type="Proteomes" id="UP000186895">
    <property type="component" value="Unassembled WGS sequence"/>
</dbReference>
<dbReference type="InterPro" id="IPR004089">
    <property type="entry name" value="MCPsignal_dom"/>
</dbReference>
<name>A0A1N6PCD7_9GAMM</name>
<evidence type="ECO:0000256" key="12">
    <source>
        <dbReference type="SAM" id="Phobius"/>
    </source>
</evidence>
<dbReference type="GO" id="GO:0007165">
    <property type="term" value="P:signal transduction"/>
    <property type="evidence" value="ECO:0007669"/>
    <property type="project" value="UniProtKB-KW"/>
</dbReference>
<feature type="domain" description="T-SNARE coiled-coil homology" evidence="15">
    <location>
        <begin position="436"/>
        <end position="481"/>
    </location>
</feature>
<evidence type="ECO:0000256" key="3">
    <source>
        <dbReference type="ARBA" id="ARBA00022481"/>
    </source>
</evidence>
<keyword evidence="2" id="KW-1003">Cell membrane</keyword>
<dbReference type="PRINTS" id="PR00260">
    <property type="entry name" value="CHEMTRNSDUCR"/>
</dbReference>
<dbReference type="Gene3D" id="1.10.287.950">
    <property type="entry name" value="Methyl-accepting chemotaxis protein"/>
    <property type="match status" value="1"/>
</dbReference>
<dbReference type="SMART" id="SM00283">
    <property type="entry name" value="MA"/>
    <property type="match status" value="1"/>
</dbReference>
<evidence type="ECO:0000259" key="15">
    <source>
        <dbReference type="PROSITE" id="PS50192"/>
    </source>
</evidence>
<dbReference type="STRING" id="49186.SAMN05421647_101941"/>
<dbReference type="PROSITE" id="PS50192">
    <property type="entry name" value="T_SNARE"/>
    <property type="match status" value="1"/>
</dbReference>
<evidence type="ECO:0000256" key="1">
    <source>
        <dbReference type="ARBA" id="ARBA00004429"/>
    </source>
</evidence>
<keyword evidence="4" id="KW-0145">Chemotaxis</keyword>
<dbReference type="InterPro" id="IPR000014">
    <property type="entry name" value="PAS"/>
</dbReference>
<proteinExistence type="inferred from homology"/>
<keyword evidence="3" id="KW-0488">Methylation</keyword>
<dbReference type="EMBL" id="FTMN01000001">
    <property type="protein sequence ID" value="SIQ02030.1"/>
    <property type="molecule type" value="Genomic_DNA"/>
</dbReference>
<evidence type="ECO:0000256" key="5">
    <source>
        <dbReference type="ARBA" id="ARBA00022519"/>
    </source>
</evidence>
<feature type="domain" description="PAS" evidence="14">
    <location>
        <begin position="25"/>
        <end position="60"/>
    </location>
</feature>
<feature type="transmembrane region" description="Helical" evidence="12">
    <location>
        <begin position="178"/>
        <end position="198"/>
    </location>
</feature>
<dbReference type="SUPFAM" id="SSF58104">
    <property type="entry name" value="Methyl-accepting chemotaxis protein (MCP) signaling domain"/>
    <property type="match status" value="1"/>
</dbReference>
<keyword evidence="9 11" id="KW-0807">Transducer</keyword>
<dbReference type="CDD" id="cd11386">
    <property type="entry name" value="MCP_signal"/>
    <property type="match status" value="1"/>
</dbReference>
<dbReference type="PROSITE" id="PS50112">
    <property type="entry name" value="PAS"/>
    <property type="match status" value="1"/>
</dbReference>
<evidence type="ECO:0000256" key="2">
    <source>
        <dbReference type="ARBA" id="ARBA00022475"/>
    </source>
</evidence>
<dbReference type="GO" id="GO:0004888">
    <property type="term" value="F:transmembrane signaling receptor activity"/>
    <property type="evidence" value="ECO:0007669"/>
    <property type="project" value="InterPro"/>
</dbReference>
<feature type="transmembrane region" description="Helical" evidence="12">
    <location>
        <begin position="154"/>
        <end position="172"/>
    </location>
</feature>
<dbReference type="PROSITE" id="PS50111">
    <property type="entry name" value="CHEMOTAXIS_TRANSDUC_2"/>
    <property type="match status" value="1"/>
</dbReference>
<comment type="similarity">
    <text evidence="10">Belongs to the methyl-accepting chemotaxis (MCP) protein family.</text>
</comment>
<keyword evidence="7 12" id="KW-1133">Transmembrane helix</keyword>
<dbReference type="eggNOG" id="COG0840">
    <property type="taxonomic scope" value="Bacteria"/>
</dbReference>
<dbReference type="PANTHER" id="PTHR32089:SF112">
    <property type="entry name" value="LYSOZYME-LIKE PROTEIN-RELATED"/>
    <property type="match status" value="1"/>
</dbReference>
<evidence type="ECO:0000256" key="11">
    <source>
        <dbReference type="PROSITE-ProRule" id="PRU00284"/>
    </source>
</evidence>
<feature type="domain" description="Methyl-accepting transducer" evidence="13">
    <location>
        <begin position="249"/>
        <end position="485"/>
    </location>
</feature>
<dbReference type="Gene3D" id="3.30.450.20">
    <property type="entry name" value="PAS domain"/>
    <property type="match status" value="1"/>
</dbReference>
<dbReference type="CDD" id="cd00130">
    <property type="entry name" value="PAS"/>
    <property type="match status" value="1"/>
</dbReference>
<dbReference type="InterPro" id="IPR004090">
    <property type="entry name" value="Chemotax_Me-accpt_rcpt"/>
</dbReference>
<evidence type="ECO:0000313" key="16">
    <source>
        <dbReference type="EMBL" id="SIQ02030.1"/>
    </source>
</evidence>
<comment type="subcellular location">
    <subcellularLocation>
        <location evidence="1">Cell inner membrane</location>
        <topology evidence="1">Multi-pass membrane protein</topology>
    </subcellularLocation>
</comment>
<dbReference type="NCBIfam" id="TIGR00229">
    <property type="entry name" value="sensory_box"/>
    <property type="match status" value="1"/>
</dbReference>
<evidence type="ECO:0000256" key="6">
    <source>
        <dbReference type="ARBA" id="ARBA00022692"/>
    </source>
</evidence>
<dbReference type="GO" id="GO:0052131">
    <property type="term" value="P:positive aerotaxis"/>
    <property type="evidence" value="ECO:0007669"/>
    <property type="project" value="UniProtKB-ARBA"/>
</dbReference>
<protein>
    <submittedName>
        <fullName evidence="16">Methyl-accepting chemotaxis sensory transducer with Pas/Pac sensor</fullName>
    </submittedName>
</protein>
<dbReference type="RefSeq" id="WP_076461187.1">
    <property type="nucleotide sequence ID" value="NZ_FTMN01000001.1"/>
</dbReference>
<dbReference type="InterPro" id="IPR000727">
    <property type="entry name" value="T_SNARE_dom"/>
</dbReference>
<evidence type="ECO:0000256" key="10">
    <source>
        <dbReference type="ARBA" id="ARBA00029447"/>
    </source>
</evidence>
<keyword evidence="8 12" id="KW-0472">Membrane</keyword>
<dbReference type="GO" id="GO:0005886">
    <property type="term" value="C:plasma membrane"/>
    <property type="evidence" value="ECO:0007669"/>
    <property type="project" value="UniProtKB-SubCell"/>
</dbReference>
<evidence type="ECO:0000256" key="4">
    <source>
        <dbReference type="ARBA" id="ARBA00022500"/>
    </source>
</evidence>
<evidence type="ECO:0000256" key="8">
    <source>
        <dbReference type="ARBA" id="ARBA00023136"/>
    </source>
</evidence>
<dbReference type="Pfam" id="PF00015">
    <property type="entry name" value="MCPsignal"/>
    <property type="match status" value="1"/>
</dbReference>
<dbReference type="FunFam" id="1.10.287.950:FF:000001">
    <property type="entry name" value="Methyl-accepting chemotaxis sensory transducer"/>
    <property type="match status" value="1"/>
</dbReference>
<dbReference type="InterPro" id="IPR013655">
    <property type="entry name" value="PAS_fold_3"/>
</dbReference>
<dbReference type="Pfam" id="PF08447">
    <property type="entry name" value="PAS_3"/>
    <property type="match status" value="1"/>
</dbReference>
<evidence type="ECO:0000313" key="17">
    <source>
        <dbReference type="Proteomes" id="UP000186895"/>
    </source>
</evidence>
<accession>A0A1N6PCD7</accession>
<organism evidence="16 17">
    <name type="scientific">Marinobacterium stanieri</name>
    <dbReference type="NCBI Taxonomy" id="49186"/>
    <lineage>
        <taxon>Bacteria</taxon>
        <taxon>Pseudomonadati</taxon>
        <taxon>Pseudomonadota</taxon>
        <taxon>Gammaproteobacteria</taxon>
        <taxon>Oceanospirillales</taxon>
        <taxon>Oceanospirillaceae</taxon>
        <taxon>Marinobacterium</taxon>
    </lineage>
</organism>
<sequence>MKINEPVTQQEKNVSEHANILSTTDLKGAVTYVNPDFVAISGFETEELLGRNHNIVRHPDMPPAAFAGLWDRVKSGHTWMGVVKNRCKNGDHYWVDAFVMPIKRDGQTCEYQSVRRRPERDAVARAEKVYPRLMSGRSPLPANPLAKIGLTGRLLTSVLVPGLAGLALNLFYPEESPMIWAAVMALMLSGMLLVLSPWRRLVAECQQQLNDPVARYIYTGRQDDIGQMRLLLKQLSSECDGLVGRMDDSARQLKDDAEMLSEAVSQSQTGMQQQSIEMEQSAAAISQMSASVQEVATNAQHSSQAAEEAVSEVAHSRQTVEATASAVHDLQAHIAEAEGVIAQVNGHSRNIANVLDVINDISEQTNLLALNAAIEASRAGDAGRGFAVVADEVRSLSLRTQNSTGEVRAMIEELQTSASDAVDTINQGRERADRCVELSDETEHALDNILGAIRRISDMSVQTASAVEQQSSVASEIDRSIVSIQTLSERNLGAVEQSSRAGQQVLTVATELNALAHQFWCRKSA</sequence>
<evidence type="ECO:0000256" key="7">
    <source>
        <dbReference type="ARBA" id="ARBA00022989"/>
    </source>
</evidence>
<dbReference type="SUPFAM" id="SSF55785">
    <property type="entry name" value="PYP-like sensor domain (PAS domain)"/>
    <property type="match status" value="1"/>
</dbReference>
<dbReference type="FunFam" id="3.30.450.20:FF:000046">
    <property type="entry name" value="Aerotaxis sensor receptor"/>
    <property type="match status" value="1"/>
</dbReference>
<evidence type="ECO:0000259" key="13">
    <source>
        <dbReference type="PROSITE" id="PS50111"/>
    </source>
</evidence>
<evidence type="ECO:0000256" key="9">
    <source>
        <dbReference type="ARBA" id="ARBA00023224"/>
    </source>
</evidence>
<keyword evidence="17" id="KW-1185">Reference proteome</keyword>
<dbReference type="AlphaFoldDB" id="A0A1N6PCD7"/>
<keyword evidence="5" id="KW-0997">Cell inner membrane</keyword>
<evidence type="ECO:0000259" key="14">
    <source>
        <dbReference type="PROSITE" id="PS50112"/>
    </source>
</evidence>
<keyword evidence="6 12" id="KW-0812">Transmembrane</keyword>
<gene>
    <name evidence="16" type="ORF">SAMN05421647_101941</name>
</gene>
<dbReference type="PANTHER" id="PTHR32089">
    <property type="entry name" value="METHYL-ACCEPTING CHEMOTAXIS PROTEIN MCPB"/>
    <property type="match status" value="1"/>
</dbReference>